<dbReference type="SUPFAM" id="SSF52266">
    <property type="entry name" value="SGNH hydrolase"/>
    <property type="match status" value="1"/>
</dbReference>
<accession>A0ABM4C1D3</accession>
<dbReference type="GeneID" id="136081657"/>
<keyword evidence="1" id="KW-0732">Signal</keyword>
<keyword evidence="2" id="KW-1185">Reference proteome</keyword>
<dbReference type="RefSeq" id="XP_065655351.1">
    <property type="nucleotide sequence ID" value="XM_065799279.1"/>
</dbReference>
<evidence type="ECO:0000313" key="2">
    <source>
        <dbReference type="Proteomes" id="UP001652625"/>
    </source>
</evidence>
<feature type="signal peptide" evidence="1">
    <location>
        <begin position="1"/>
        <end position="16"/>
    </location>
</feature>
<gene>
    <name evidence="3" type="primary">LOC136081657</name>
</gene>
<organism evidence="2 3">
    <name type="scientific">Hydra vulgaris</name>
    <name type="common">Hydra</name>
    <name type="synonym">Hydra attenuata</name>
    <dbReference type="NCBI Taxonomy" id="6087"/>
    <lineage>
        <taxon>Eukaryota</taxon>
        <taxon>Metazoa</taxon>
        <taxon>Cnidaria</taxon>
        <taxon>Hydrozoa</taxon>
        <taxon>Hydroidolina</taxon>
        <taxon>Anthoathecata</taxon>
        <taxon>Aplanulata</taxon>
        <taxon>Hydridae</taxon>
        <taxon>Hydra</taxon>
    </lineage>
</organism>
<reference evidence="3" key="1">
    <citation type="submission" date="2025-08" db="UniProtKB">
        <authorList>
            <consortium name="RefSeq"/>
        </authorList>
    </citation>
    <scope>IDENTIFICATION</scope>
</reference>
<evidence type="ECO:0000313" key="3">
    <source>
        <dbReference type="RefSeq" id="XP_065655351.1"/>
    </source>
</evidence>
<proteinExistence type="predicted"/>
<feature type="chain" id="PRO_5046922255" evidence="1">
    <location>
        <begin position="17"/>
        <end position="457"/>
    </location>
</feature>
<dbReference type="PANTHER" id="PTHR34407:SF1">
    <property type="entry name" value="SGNH HYDROLASE-TYPE ESTERASE DOMAIN-CONTAINING PROTEIN"/>
    <property type="match status" value="1"/>
</dbReference>
<sequence length="457" mass="52266">MFLLLFYFSAINLIQSEEDQIKTFLKLKKILLKPPSEAWSYTKYKTLKDLYLSEELINKGIENEGILSKQAIESQLEKAAKGINVMLYVIGESVSVGSELGEENQKYVFHNALANWWNNTIGVTTGSQMVRRVIAVGGVSSMYFEKCLQEYVTNNDTFDIILWEFNINDGALEKEILQKTLQKLIFKLYRMHNRVDLIFIVFYDRSLFEKKITTKHKISETVILDMAIKYSLTSLNIEQYAEKSQDVGEKELITGKHPSILAHAQMSLLIIKYYTIVMLNAIEKIITQQGSFSTNIKMNAKDLMNDFENNSICWTGVNPDFNSVKLKHSLFDLPAKMTKGFTKVTKAWNNIPEKRVDYTGGYVSKVKNETLEIKFNIENKSDFRDTKLYIAYRFDFANCSSLVKVSNKNVTKTLKIQSGEIPLGLTVKYVGLFPIGKYTLQVQTEKGGINICSIIIT</sequence>
<dbReference type="Proteomes" id="UP001652625">
    <property type="component" value="Chromosome 06"/>
</dbReference>
<evidence type="ECO:0000256" key="1">
    <source>
        <dbReference type="SAM" id="SignalP"/>
    </source>
</evidence>
<name>A0ABM4C1D3_HYDVU</name>
<protein>
    <submittedName>
        <fullName evidence="3">Uncharacterized protein LOC136081657</fullName>
    </submittedName>
</protein>
<dbReference type="PANTHER" id="PTHR34407">
    <property type="entry name" value="EXPRESSED PROTEIN"/>
    <property type="match status" value="1"/>
</dbReference>